<reference evidence="1" key="1">
    <citation type="submission" date="2018-02" db="EMBL/GenBank/DDBJ databases">
        <title>Rhizophora mucronata_Transcriptome.</title>
        <authorList>
            <person name="Meera S.P."/>
            <person name="Sreeshan A."/>
            <person name="Augustine A."/>
        </authorList>
    </citation>
    <scope>NUCLEOTIDE SEQUENCE</scope>
    <source>
        <tissue evidence="1">Leaf</tissue>
    </source>
</reference>
<accession>A0A2P2NTC2</accession>
<name>A0A2P2NTC2_RHIMU</name>
<organism evidence="1">
    <name type="scientific">Rhizophora mucronata</name>
    <name type="common">Asiatic mangrove</name>
    <dbReference type="NCBI Taxonomy" id="61149"/>
    <lineage>
        <taxon>Eukaryota</taxon>
        <taxon>Viridiplantae</taxon>
        <taxon>Streptophyta</taxon>
        <taxon>Embryophyta</taxon>
        <taxon>Tracheophyta</taxon>
        <taxon>Spermatophyta</taxon>
        <taxon>Magnoliopsida</taxon>
        <taxon>eudicotyledons</taxon>
        <taxon>Gunneridae</taxon>
        <taxon>Pentapetalae</taxon>
        <taxon>rosids</taxon>
        <taxon>fabids</taxon>
        <taxon>Malpighiales</taxon>
        <taxon>Rhizophoraceae</taxon>
        <taxon>Rhizophora</taxon>
    </lineage>
</organism>
<evidence type="ECO:0000313" key="1">
    <source>
        <dbReference type="EMBL" id="MBX45749.1"/>
    </source>
</evidence>
<dbReference type="EMBL" id="GGEC01065265">
    <property type="protein sequence ID" value="MBX45749.1"/>
    <property type="molecule type" value="Transcribed_RNA"/>
</dbReference>
<proteinExistence type="predicted"/>
<protein>
    <submittedName>
        <fullName evidence="1">Uncharacterized protein</fullName>
    </submittedName>
</protein>
<sequence>MVTTKLVISFKM</sequence>